<protein>
    <recommendedName>
        <fullName evidence="4">Glycosyltransferase RgtA/B/C/D-like domain-containing protein</fullName>
    </recommendedName>
</protein>
<evidence type="ECO:0000256" key="1">
    <source>
        <dbReference type="SAM" id="Phobius"/>
    </source>
</evidence>
<feature type="transmembrane region" description="Helical" evidence="1">
    <location>
        <begin position="343"/>
        <end position="362"/>
    </location>
</feature>
<keyword evidence="1" id="KW-1133">Transmembrane helix</keyword>
<dbReference type="EMBL" id="CP136704">
    <property type="protein sequence ID" value="WOI31630.1"/>
    <property type="molecule type" value="Genomic_DNA"/>
</dbReference>
<gene>
    <name evidence="2" type="ORF">R1T40_11700</name>
</gene>
<feature type="transmembrane region" description="Helical" evidence="1">
    <location>
        <begin position="15"/>
        <end position="39"/>
    </location>
</feature>
<proteinExistence type="predicted"/>
<dbReference type="RefSeq" id="WP_317384219.1">
    <property type="nucleotide sequence ID" value="NZ_CP136704.1"/>
</dbReference>
<feature type="transmembrane region" description="Helical" evidence="1">
    <location>
        <begin position="230"/>
        <end position="251"/>
    </location>
</feature>
<reference evidence="2 3" key="1">
    <citation type="submission" date="2023-10" db="EMBL/GenBank/DDBJ databases">
        <title>Eight complete genome sequences of bacteria isolated from laboratory stock of Giant Kelp gametophytes.</title>
        <authorList>
            <person name="Tolentino B."/>
            <person name="Nuzhdin S."/>
        </authorList>
    </citation>
    <scope>NUCLEOTIDE SEQUENCE [LARGE SCALE GENOMIC DNA]</scope>
    <source>
        <strain evidence="2 3">LC.270.F.C4</strain>
    </source>
</reference>
<dbReference type="Proteomes" id="UP001302666">
    <property type="component" value="Chromosome"/>
</dbReference>
<feature type="transmembrane region" description="Helical" evidence="1">
    <location>
        <begin position="103"/>
        <end position="124"/>
    </location>
</feature>
<evidence type="ECO:0000313" key="2">
    <source>
        <dbReference type="EMBL" id="WOI31630.1"/>
    </source>
</evidence>
<feature type="transmembrane region" description="Helical" evidence="1">
    <location>
        <begin position="186"/>
        <end position="218"/>
    </location>
</feature>
<keyword evidence="1" id="KW-0812">Transmembrane</keyword>
<evidence type="ECO:0008006" key="4">
    <source>
        <dbReference type="Google" id="ProtNLM"/>
    </source>
</evidence>
<feature type="transmembrane region" description="Helical" evidence="1">
    <location>
        <begin position="313"/>
        <end position="331"/>
    </location>
</feature>
<name>A0ABZ0HA21_TRISK</name>
<feature type="transmembrane region" description="Helical" evidence="1">
    <location>
        <begin position="374"/>
        <end position="394"/>
    </location>
</feature>
<feature type="transmembrane region" description="Helical" evidence="1">
    <location>
        <begin position="157"/>
        <end position="174"/>
    </location>
</feature>
<accession>A0ABZ0HA21</accession>
<keyword evidence="3" id="KW-1185">Reference proteome</keyword>
<feature type="transmembrane region" description="Helical" evidence="1">
    <location>
        <begin position="289"/>
        <end position="307"/>
    </location>
</feature>
<feature type="transmembrane region" description="Helical" evidence="1">
    <location>
        <begin position="74"/>
        <end position="97"/>
    </location>
</feature>
<organism evidence="2 3">
    <name type="scientific">Tritonibacter scottomollicae</name>
    <name type="common">Epibacterium scottomollicae</name>
    <dbReference type="NCBI Taxonomy" id="483013"/>
    <lineage>
        <taxon>Bacteria</taxon>
        <taxon>Pseudomonadati</taxon>
        <taxon>Pseudomonadota</taxon>
        <taxon>Alphaproteobacteria</taxon>
        <taxon>Rhodobacterales</taxon>
        <taxon>Paracoccaceae</taxon>
        <taxon>Tritonibacter</taxon>
    </lineage>
</organism>
<keyword evidence="1" id="KW-0472">Membrane</keyword>
<evidence type="ECO:0000313" key="3">
    <source>
        <dbReference type="Proteomes" id="UP001302666"/>
    </source>
</evidence>
<sequence length="563" mass="62534">MATNPNSSSLGQKHWVPILALSLIYAVIYGPSVFARIVASEFMEIDPRSIMTSLDGLTTGPTYYNMNKQYHSQFYGWTYFSLNFFLIMIAKLFAVTSEMSINLIVRGSLFIIGLGLVAQTYHLVQKFFARIWAFALTIVVIVNPVSAHYFITIHPESLGVLLQLIAVGILISLYQNLPKFSKKKFFLAVLFLSLSSLSKQPFFITGTFVYIGFLIIALTTAEKPVALAGWWPICKVTLQSIGVFLLVLLFIHPYALVQMNEFLATQSSLSGEHAGKSFPEVWPRWRAQLLANFLPLINIALLPFILLLRQVPLALKVTAVFTMLAVVIFILNARLFVNINYLYPVYFFLSFNAFYFVFKVVVPRVRHTAGHAVGAGLQGVCVALIAVVSLSNFAHAVTKTHQRFLLDGLTTQHVTWSYLEQFETGTRVVFSPNVAVLAPLIATSCNAWSGCGDQVGIADYDPDIVVFSPEYPHFEAAEFETFVSQSTYELRKTVEAQDWPELSACTATPAGIQAGETIGIGLVVAHYLSNPLRCKTAYVASLQAYADQAIVLGYDTRIYVKGQ</sequence>
<feature type="transmembrane region" description="Helical" evidence="1">
    <location>
        <begin position="131"/>
        <end position="151"/>
    </location>
</feature>